<feature type="DNA-binding region" description="H-T-H motif" evidence="7">
    <location>
        <begin position="16"/>
        <end position="55"/>
    </location>
</feature>
<keyword evidence="12" id="KW-1185">Reference proteome</keyword>
<dbReference type="InterPro" id="IPR003781">
    <property type="entry name" value="CoA-bd"/>
</dbReference>
<gene>
    <name evidence="7" type="primary">rex</name>
    <name evidence="9" type="ORF">GT747_07380</name>
    <name evidence="10" type="ORF">SAMN05444424_0682</name>
</gene>
<comment type="subcellular location">
    <subcellularLocation>
        <location evidence="7">Cytoplasm</location>
    </subcellularLocation>
</comment>
<dbReference type="AlphaFoldDB" id="A0AAQ1MBY5"/>
<comment type="function">
    <text evidence="7">Modulates transcription in response to changes in cellular NADH/NAD(+) redox state.</text>
</comment>
<reference evidence="10" key="1">
    <citation type="submission" date="2016-11" db="EMBL/GenBank/DDBJ databases">
        <authorList>
            <person name="Varghese N."/>
            <person name="Submissions S."/>
        </authorList>
    </citation>
    <scope>NUCLEOTIDE SEQUENCE</scope>
    <source>
        <strain evidence="10">DSM 4029</strain>
    </source>
</reference>
<dbReference type="GO" id="GO:0003677">
    <property type="term" value="F:DNA binding"/>
    <property type="evidence" value="ECO:0007669"/>
    <property type="project" value="UniProtKB-UniRule"/>
</dbReference>
<keyword evidence="3 7" id="KW-0805">Transcription regulation</keyword>
<dbReference type="EMBL" id="FQVY01000001">
    <property type="protein sequence ID" value="SHF78861.1"/>
    <property type="molecule type" value="Genomic_DNA"/>
</dbReference>
<dbReference type="NCBIfam" id="NF003990">
    <property type="entry name" value="PRK05472.1-4"/>
    <property type="match status" value="1"/>
</dbReference>
<dbReference type="Gene3D" id="3.40.50.720">
    <property type="entry name" value="NAD(P)-binding Rossmann-like Domain"/>
    <property type="match status" value="1"/>
</dbReference>
<keyword evidence="1 7" id="KW-0963">Cytoplasm</keyword>
<dbReference type="NCBIfam" id="NF003996">
    <property type="entry name" value="PRK05472.2-5"/>
    <property type="match status" value="1"/>
</dbReference>
<reference evidence="9 12" key="3">
    <citation type="journal article" date="2019" name="Nat. Med.">
        <title>A library of human gut bacterial isolates paired with longitudinal multiomics data enables mechanistic microbiome research.</title>
        <authorList>
            <person name="Poyet M."/>
            <person name="Groussin M."/>
            <person name="Gibbons S.M."/>
            <person name="Avila-Pacheco J."/>
            <person name="Jiang X."/>
            <person name="Kearney S.M."/>
            <person name="Perrotta A.R."/>
            <person name="Berdy B."/>
            <person name="Zhao S."/>
            <person name="Lieberman T.D."/>
            <person name="Swanson P.K."/>
            <person name="Smith M."/>
            <person name="Roesemann S."/>
            <person name="Alexander J.E."/>
            <person name="Rich S.A."/>
            <person name="Livny J."/>
            <person name="Vlamakis H."/>
            <person name="Clish C."/>
            <person name="Bullock K."/>
            <person name="Deik A."/>
            <person name="Scott J."/>
            <person name="Pierce K.A."/>
            <person name="Xavier R.J."/>
            <person name="Alm E.J."/>
        </authorList>
    </citation>
    <scope>NUCLEOTIDE SEQUENCE [LARGE SCALE GENOMIC DNA]</scope>
    <source>
        <strain evidence="9 12">BIOML-A2</strain>
    </source>
</reference>
<organism evidence="10 11">
    <name type="scientific">Bittarella massiliensis</name>
    <name type="common">ex Durand et al. 2017</name>
    <dbReference type="NCBI Taxonomy" id="1720313"/>
    <lineage>
        <taxon>Bacteria</taxon>
        <taxon>Bacillati</taxon>
        <taxon>Bacillota</taxon>
        <taxon>Clostridia</taxon>
        <taxon>Eubacteriales</taxon>
        <taxon>Oscillospiraceae</taxon>
        <taxon>Bittarella (ex Durand et al. 2017)</taxon>
    </lineage>
</organism>
<reference evidence="11" key="2">
    <citation type="submission" date="2016-11" db="EMBL/GenBank/DDBJ databases">
        <authorList>
            <person name="Jaros S."/>
            <person name="Januszkiewicz K."/>
            <person name="Wedrychowicz H."/>
        </authorList>
    </citation>
    <scope>NUCLEOTIDE SEQUENCE [LARGE SCALE GENOMIC DNA]</scope>
    <source>
        <strain evidence="11">DSM 4029</strain>
    </source>
</reference>
<evidence type="ECO:0000313" key="10">
    <source>
        <dbReference type="EMBL" id="SHF78861.1"/>
    </source>
</evidence>
<dbReference type="GO" id="GO:0045892">
    <property type="term" value="P:negative regulation of DNA-templated transcription"/>
    <property type="evidence" value="ECO:0007669"/>
    <property type="project" value="InterPro"/>
</dbReference>
<dbReference type="NCBIfam" id="NF003995">
    <property type="entry name" value="PRK05472.2-4"/>
    <property type="match status" value="1"/>
</dbReference>
<dbReference type="InterPro" id="IPR036390">
    <property type="entry name" value="WH_DNA-bd_sf"/>
</dbReference>
<feature type="binding site" evidence="7">
    <location>
        <begin position="90"/>
        <end position="95"/>
    </location>
    <ligand>
        <name>NAD(+)</name>
        <dbReference type="ChEBI" id="CHEBI:57540"/>
    </ligand>
</feature>
<dbReference type="HAMAP" id="MF_01131">
    <property type="entry name" value="Rex"/>
    <property type="match status" value="1"/>
</dbReference>
<dbReference type="GO" id="GO:0005737">
    <property type="term" value="C:cytoplasm"/>
    <property type="evidence" value="ECO:0007669"/>
    <property type="project" value="UniProtKB-SubCell"/>
</dbReference>
<accession>A0AAQ1MBY5</accession>
<dbReference type="SMART" id="SM00881">
    <property type="entry name" value="CoA_binding"/>
    <property type="match status" value="1"/>
</dbReference>
<evidence type="ECO:0000256" key="5">
    <source>
        <dbReference type="ARBA" id="ARBA00023125"/>
    </source>
</evidence>
<evidence type="ECO:0000256" key="4">
    <source>
        <dbReference type="ARBA" id="ARBA00023027"/>
    </source>
</evidence>
<dbReference type="Gene3D" id="1.10.10.10">
    <property type="entry name" value="Winged helix-like DNA-binding domain superfamily/Winged helix DNA-binding domain"/>
    <property type="match status" value="1"/>
</dbReference>
<sequence length="218" mass="24223">MKKNGVSLSVIRRLPRYYRFLGDLLQNGVGRISSKELSQKMNLTASQIRQDLNCFGGFGQQGYGYNIEQLHREIGRIIGVDTMHDTILIGAGNLGSAIAAHMNFEKRGFRLVGIFDSDPQKSGEIIAGLPVRSTGELETFCRENHPTIAILCIPKTAAPKVAPQLVDLGITGFWNFSHYDLRVDHSDVVVENVHLGDSLLTLCYQVTHNRPEEDEGEK</sequence>
<name>A0AAQ1MBY5_9FIRM</name>
<evidence type="ECO:0000259" key="8">
    <source>
        <dbReference type="SMART" id="SM00881"/>
    </source>
</evidence>
<dbReference type="NCBIfam" id="NF003994">
    <property type="entry name" value="PRK05472.2-3"/>
    <property type="match status" value="1"/>
</dbReference>
<protein>
    <recommendedName>
        <fullName evidence="7">Redox-sensing transcriptional repressor Rex</fullName>
    </recommendedName>
</protein>
<dbReference type="SUPFAM" id="SSF51735">
    <property type="entry name" value="NAD(P)-binding Rossmann-fold domains"/>
    <property type="match status" value="1"/>
</dbReference>
<evidence type="ECO:0000313" key="9">
    <source>
        <dbReference type="EMBL" id="MZL69579.1"/>
    </source>
</evidence>
<proteinExistence type="inferred from homology"/>
<dbReference type="Pfam" id="PF06971">
    <property type="entry name" value="Put_DNA-bind_N"/>
    <property type="match status" value="1"/>
</dbReference>
<dbReference type="GO" id="GO:0003700">
    <property type="term" value="F:DNA-binding transcription factor activity"/>
    <property type="evidence" value="ECO:0007669"/>
    <property type="project" value="UniProtKB-UniRule"/>
</dbReference>
<dbReference type="Pfam" id="PF02629">
    <property type="entry name" value="CoA_binding"/>
    <property type="match status" value="1"/>
</dbReference>
<feature type="domain" description="CoA-binding" evidence="8">
    <location>
        <begin position="79"/>
        <end position="180"/>
    </location>
</feature>
<keyword evidence="5 7" id="KW-0238">DNA-binding</keyword>
<comment type="subunit">
    <text evidence="7">Homodimer.</text>
</comment>
<evidence type="ECO:0000256" key="6">
    <source>
        <dbReference type="ARBA" id="ARBA00023163"/>
    </source>
</evidence>
<comment type="caution">
    <text evidence="10">The sequence shown here is derived from an EMBL/GenBank/DDBJ whole genome shotgun (WGS) entry which is preliminary data.</text>
</comment>
<dbReference type="InterPro" id="IPR036291">
    <property type="entry name" value="NAD(P)-bd_dom_sf"/>
</dbReference>
<dbReference type="InterPro" id="IPR009718">
    <property type="entry name" value="Rex_DNA-bd_C_dom"/>
</dbReference>
<dbReference type="InterPro" id="IPR036388">
    <property type="entry name" value="WH-like_DNA-bd_sf"/>
</dbReference>
<evidence type="ECO:0000256" key="1">
    <source>
        <dbReference type="ARBA" id="ARBA00022490"/>
    </source>
</evidence>
<dbReference type="PANTHER" id="PTHR35786:SF1">
    <property type="entry name" value="REDOX-SENSING TRANSCRIPTIONAL REPRESSOR REX 1"/>
    <property type="match status" value="1"/>
</dbReference>
<dbReference type="PANTHER" id="PTHR35786">
    <property type="entry name" value="REDOX-SENSING TRANSCRIPTIONAL REPRESSOR REX"/>
    <property type="match status" value="1"/>
</dbReference>
<comment type="similarity">
    <text evidence="7">Belongs to the transcriptional regulatory Rex family.</text>
</comment>
<keyword evidence="2 7" id="KW-0678">Repressor</keyword>
<dbReference type="Proteomes" id="UP000184089">
    <property type="component" value="Unassembled WGS sequence"/>
</dbReference>
<dbReference type="SUPFAM" id="SSF46785">
    <property type="entry name" value="Winged helix' DNA-binding domain"/>
    <property type="match status" value="1"/>
</dbReference>
<evidence type="ECO:0000256" key="2">
    <source>
        <dbReference type="ARBA" id="ARBA00022491"/>
    </source>
</evidence>
<evidence type="ECO:0000313" key="11">
    <source>
        <dbReference type="Proteomes" id="UP000184089"/>
    </source>
</evidence>
<keyword evidence="4 7" id="KW-0520">NAD</keyword>
<dbReference type="RefSeq" id="WP_021659909.1">
    <property type="nucleotide sequence ID" value="NZ_FQVY01000001.1"/>
</dbReference>
<evidence type="ECO:0000313" key="12">
    <source>
        <dbReference type="Proteomes" id="UP000474718"/>
    </source>
</evidence>
<keyword evidence="6 7" id="KW-0804">Transcription</keyword>
<evidence type="ECO:0000256" key="3">
    <source>
        <dbReference type="ARBA" id="ARBA00023015"/>
    </source>
</evidence>
<dbReference type="GO" id="GO:0051775">
    <property type="term" value="P:response to redox state"/>
    <property type="evidence" value="ECO:0007669"/>
    <property type="project" value="InterPro"/>
</dbReference>
<dbReference type="EMBL" id="WWVX01000004">
    <property type="protein sequence ID" value="MZL69579.1"/>
    <property type="molecule type" value="Genomic_DNA"/>
</dbReference>
<dbReference type="InterPro" id="IPR022876">
    <property type="entry name" value="Tscrpt_rep_Rex"/>
</dbReference>
<dbReference type="Proteomes" id="UP000474718">
    <property type="component" value="Unassembled WGS sequence"/>
</dbReference>
<evidence type="ECO:0000256" key="7">
    <source>
        <dbReference type="HAMAP-Rule" id="MF_01131"/>
    </source>
</evidence>